<evidence type="ECO:0000313" key="2">
    <source>
        <dbReference type="EMBL" id="MBW29950.1"/>
    </source>
</evidence>
<sequence length="108" mass="10869">MIPSASACATVIFVSCFVSTTSRTFGSISCRPMAESSRNVSPVLRSVTQPPVSTRPCANASARHSVCGAILIVSLRVTTAAAAAAAAATSPPILFASNATTPPRATSS</sequence>
<accession>A0A2M3ZNC3</accession>
<reference evidence="2" key="1">
    <citation type="submission" date="2018-01" db="EMBL/GenBank/DDBJ databases">
        <title>An insight into the sialome of Amazonian anophelines.</title>
        <authorList>
            <person name="Ribeiro J.M."/>
            <person name="Scarpassa V."/>
            <person name="Calvo E."/>
        </authorList>
    </citation>
    <scope>NUCLEOTIDE SEQUENCE</scope>
    <source>
        <tissue evidence="2">Salivary glands</tissue>
    </source>
</reference>
<feature type="chain" id="PRO_5014928076" evidence="1">
    <location>
        <begin position="23"/>
        <end position="108"/>
    </location>
</feature>
<dbReference type="AlphaFoldDB" id="A0A2M3ZNC3"/>
<evidence type="ECO:0000256" key="1">
    <source>
        <dbReference type="SAM" id="SignalP"/>
    </source>
</evidence>
<dbReference type="EMBL" id="GGFM01009199">
    <property type="protein sequence ID" value="MBW29950.1"/>
    <property type="molecule type" value="Transcribed_RNA"/>
</dbReference>
<feature type="signal peptide" evidence="1">
    <location>
        <begin position="1"/>
        <end position="22"/>
    </location>
</feature>
<name>A0A2M3ZNC3_9DIPT</name>
<keyword evidence="1" id="KW-0732">Signal</keyword>
<protein>
    <submittedName>
        <fullName evidence="2">Putative secreted peptide</fullName>
    </submittedName>
</protein>
<proteinExistence type="predicted"/>
<organism evidence="2">
    <name type="scientific">Anopheles braziliensis</name>
    <dbReference type="NCBI Taxonomy" id="58242"/>
    <lineage>
        <taxon>Eukaryota</taxon>
        <taxon>Metazoa</taxon>
        <taxon>Ecdysozoa</taxon>
        <taxon>Arthropoda</taxon>
        <taxon>Hexapoda</taxon>
        <taxon>Insecta</taxon>
        <taxon>Pterygota</taxon>
        <taxon>Neoptera</taxon>
        <taxon>Endopterygota</taxon>
        <taxon>Diptera</taxon>
        <taxon>Nematocera</taxon>
        <taxon>Culicoidea</taxon>
        <taxon>Culicidae</taxon>
        <taxon>Anophelinae</taxon>
        <taxon>Anopheles</taxon>
    </lineage>
</organism>